<protein>
    <submittedName>
        <fullName evidence="1">Uncharacterized protein</fullName>
    </submittedName>
</protein>
<organism evidence="1 2">
    <name type="scientific">Staurois parvus</name>
    <dbReference type="NCBI Taxonomy" id="386267"/>
    <lineage>
        <taxon>Eukaryota</taxon>
        <taxon>Metazoa</taxon>
        <taxon>Chordata</taxon>
        <taxon>Craniata</taxon>
        <taxon>Vertebrata</taxon>
        <taxon>Euteleostomi</taxon>
        <taxon>Amphibia</taxon>
        <taxon>Batrachia</taxon>
        <taxon>Anura</taxon>
        <taxon>Neobatrachia</taxon>
        <taxon>Ranoidea</taxon>
        <taxon>Ranidae</taxon>
        <taxon>Staurois</taxon>
    </lineage>
</organism>
<comment type="caution">
    <text evidence="1">The sequence shown here is derived from an EMBL/GenBank/DDBJ whole genome shotgun (WGS) entry which is preliminary data.</text>
</comment>
<sequence>MTTVYNGWFPFMPSIVYICVVSCDWSQWSHGTRLL</sequence>
<accession>A0ABN9EXY8</accession>
<dbReference type="EMBL" id="CATNWA010015941">
    <property type="protein sequence ID" value="CAI9588256.1"/>
    <property type="molecule type" value="Genomic_DNA"/>
</dbReference>
<reference evidence="1" key="1">
    <citation type="submission" date="2023-05" db="EMBL/GenBank/DDBJ databases">
        <authorList>
            <person name="Stuckert A."/>
        </authorList>
    </citation>
    <scope>NUCLEOTIDE SEQUENCE</scope>
</reference>
<proteinExistence type="predicted"/>
<evidence type="ECO:0000313" key="2">
    <source>
        <dbReference type="Proteomes" id="UP001162483"/>
    </source>
</evidence>
<gene>
    <name evidence="1" type="ORF">SPARVUS_LOCUS10730972</name>
</gene>
<keyword evidence="2" id="KW-1185">Reference proteome</keyword>
<name>A0ABN9EXY8_9NEOB</name>
<dbReference type="Proteomes" id="UP001162483">
    <property type="component" value="Unassembled WGS sequence"/>
</dbReference>
<evidence type="ECO:0000313" key="1">
    <source>
        <dbReference type="EMBL" id="CAI9588256.1"/>
    </source>
</evidence>